<gene>
    <name evidence="7" type="ORF">EP073_09085</name>
</gene>
<dbReference type="EMBL" id="CP035108">
    <property type="protein sequence ID" value="QAR33549.1"/>
    <property type="molecule type" value="Genomic_DNA"/>
</dbReference>
<organism evidence="7 8">
    <name type="scientific">Geovibrio thiophilus</name>
    <dbReference type="NCBI Taxonomy" id="139438"/>
    <lineage>
        <taxon>Bacteria</taxon>
        <taxon>Pseudomonadati</taxon>
        <taxon>Deferribacterota</taxon>
        <taxon>Deferribacteres</taxon>
        <taxon>Deferribacterales</taxon>
        <taxon>Geovibrionaceae</taxon>
        <taxon>Geovibrio</taxon>
    </lineage>
</organism>
<keyword evidence="4" id="KW-0029">Amino-acid transport</keyword>
<accession>A0A3R6AYL4</accession>
<evidence type="ECO:0000256" key="5">
    <source>
        <dbReference type="SAM" id="SignalP"/>
    </source>
</evidence>
<dbReference type="PRINTS" id="PR00337">
    <property type="entry name" value="LEUILEVALBP"/>
</dbReference>
<reference evidence="7 8" key="1">
    <citation type="submission" date="2019-01" db="EMBL/GenBank/DDBJ databases">
        <title>Geovibrio thiophilus DSM 11263, complete genome.</title>
        <authorList>
            <person name="Spring S."/>
            <person name="Bunk B."/>
            <person name="Sproer C."/>
        </authorList>
    </citation>
    <scope>NUCLEOTIDE SEQUENCE [LARGE SCALE GENOMIC DNA]</scope>
    <source>
        <strain evidence="7 8">DSM 11263</strain>
    </source>
</reference>
<dbReference type="PANTHER" id="PTHR30483:SF38">
    <property type="entry name" value="BLR7848 PROTEIN"/>
    <property type="match status" value="1"/>
</dbReference>
<dbReference type="Gene3D" id="3.40.50.2300">
    <property type="match status" value="2"/>
</dbReference>
<protein>
    <submittedName>
        <fullName evidence="7">ABC transporter substrate-binding protein</fullName>
    </submittedName>
</protein>
<dbReference type="Proteomes" id="UP000287502">
    <property type="component" value="Chromosome"/>
</dbReference>
<feature type="signal peptide" evidence="5">
    <location>
        <begin position="1"/>
        <end position="19"/>
    </location>
</feature>
<sequence>MVRILSVLMFLLVSVSAFAGEVRLGALFAETGPASYLGHPEKLTAEMLVAEINAAGGINGDKVVLVTYDTQGDEQRTINYFKRLVTKDKVFAVIGPTTTGSSLAVKDLADKFKTPLISCAASAAIVTPVNKYVFKTPQSDIHAAETIFKYMKSKGMKKAALITAQNGFGVTGRDALIEGAKVQGIEIVADEKFGDKDKDMTSQLSKLKSASPDAVICWGVGPAPAIVAKNAKDLGITNLFMSHGVASMKFIELAGTSADGLKLPAGRLIVADRLADNDPFKPVLMKYKQDYEGKFNMPVSAFGGHAYDAFYLFKLAYEKSGANTDKFTAALAGIKGFKGTAGEFNMTEKDHNGLSSDAFIMVEIRDGKFEIAK</sequence>
<dbReference type="RefSeq" id="WP_128466835.1">
    <property type="nucleotide sequence ID" value="NZ_CP035108.1"/>
</dbReference>
<evidence type="ECO:0000259" key="6">
    <source>
        <dbReference type="Pfam" id="PF13458"/>
    </source>
</evidence>
<evidence type="ECO:0000256" key="1">
    <source>
        <dbReference type="ARBA" id="ARBA00010062"/>
    </source>
</evidence>
<dbReference type="CDD" id="cd06333">
    <property type="entry name" value="PBP1_ABC_RPA1789-like"/>
    <property type="match status" value="1"/>
</dbReference>
<dbReference type="InterPro" id="IPR028082">
    <property type="entry name" value="Peripla_BP_I"/>
</dbReference>
<keyword evidence="8" id="KW-1185">Reference proteome</keyword>
<dbReference type="InterPro" id="IPR000709">
    <property type="entry name" value="Leu_Ile_Val-bd"/>
</dbReference>
<keyword evidence="2" id="KW-0813">Transport</keyword>
<dbReference type="PANTHER" id="PTHR30483">
    <property type="entry name" value="LEUCINE-SPECIFIC-BINDING PROTEIN"/>
    <property type="match status" value="1"/>
</dbReference>
<dbReference type="Pfam" id="PF13458">
    <property type="entry name" value="Peripla_BP_6"/>
    <property type="match status" value="1"/>
</dbReference>
<dbReference type="InterPro" id="IPR051010">
    <property type="entry name" value="BCAA_transport"/>
</dbReference>
<evidence type="ECO:0000256" key="2">
    <source>
        <dbReference type="ARBA" id="ARBA00022448"/>
    </source>
</evidence>
<name>A0A3R6AYL4_9BACT</name>
<dbReference type="InterPro" id="IPR028081">
    <property type="entry name" value="Leu-bd"/>
</dbReference>
<feature type="chain" id="PRO_5018703678" evidence="5">
    <location>
        <begin position="20"/>
        <end position="373"/>
    </location>
</feature>
<feature type="domain" description="Leucine-binding protein" evidence="6">
    <location>
        <begin position="21"/>
        <end position="361"/>
    </location>
</feature>
<proteinExistence type="inferred from homology"/>
<dbReference type="AlphaFoldDB" id="A0A3R6AYL4"/>
<keyword evidence="3 5" id="KW-0732">Signal</keyword>
<dbReference type="SUPFAM" id="SSF53822">
    <property type="entry name" value="Periplasmic binding protein-like I"/>
    <property type="match status" value="1"/>
</dbReference>
<dbReference type="KEGG" id="gtl:EP073_09085"/>
<evidence type="ECO:0000313" key="8">
    <source>
        <dbReference type="Proteomes" id="UP000287502"/>
    </source>
</evidence>
<dbReference type="OrthoDB" id="9783240at2"/>
<dbReference type="GO" id="GO:0006865">
    <property type="term" value="P:amino acid transport"/>
    <property type="evidence" value="ECO:0007669"/>
    <property type="project" value="UniProtKB-KW"/>
</dbReference>
<evidence type="ECO:0000313" key="7">
    <source>
        <dbReference type="EMBL" id="QAR33549.1"/>
    </source>
</evidence>
<comment type="similarity">
    <text evidence="1">Belongs to the leucine-binding protein family.</text>
</comment>
<evidence type="ECO:0000256" key="4">
    <source>
        <dbReference type="ARBA" id="ARBA00022970"/>
    </source>
</evidence>
<evidence type="ECO:0000256" key="3">
    <source>
        <dbReference type="ARBA" id="ARBA00022729"/>
    </source>
</evidence>